<proteinExistence type="predicted"/>
<organism evidence="2 3">
    <name type="scientific">Trifolium subterraneum</name>
    <name type="common">Subterranean clover</name>
    <dbReference type="NCBI Taxonomy" id="3900"/>
    <lineage>
        <taxon>Eukaryota</taxon>
        <taxon>Viridiplantae</taxon>
        <taxon>Streptophyta</taxon>
        <taxon>Embryophyta</taxon>
        <taxon>Tracheophyta</taxon>
        <taxon>Spermatophyta</taxon>
        <taxon>Magnoliopsida</taxon>
        <taxon>eudicotyledons</taxon>
        <taxon>Gunneridae</taxon>
        <taxon>Pentapetalae</taxon>
        <taxon>rosids</taxon>
        <taxon>fabids</taxon>
        <taxon>Fabales</taxon>
        <taxon>Fabaceae</taxon>
        <taxon>Papilionoideae</taxon>
        <taxon>50 kb inversion clade</taxon>
        <taxon>NPAAA clade</taxon>
        <taxon>Hologalegina</taxon>
        <taxon>IRL clade</taxon>
        <taxon>Trifolieae</taxon>
        <taxon>Trifolium</taxon>
    </lineage>
</organism>
<feature type="compositionally biased region" description="Polar residues" evidence="1">
    <location>
        <begin position="16"/>
        <end position="36"/>
    </location>
</feature>
<dbReference type="EMBL" id="DF973408">
    <property type="protein sequence ID" value="GAU29816.1"/>
    <property type="molecule type" value="Genomic_DNA"/>
</dbReference>
<sequence>MATFRPKKAVAPSTIPPTTSAAASNMPPTTSRSPSFVTDVTSLKSKTFLGINTTVPLILWLLSKIPNIFVDCF</sequence>
<evidence type="ECO:0000313" key="3">
    <source>
        <dbReference type="Proteomes" id="UP000242715"/>
    </source>
</evidence>
<dbReference type="AlphaFoldDB" id="A0A2Z6MB46"/>
<protein>
    <submittedName>
        <fullName evidence="2">Uncharacterized protein</fullName>
    </submittedName>
</protein>
<dbReference type="Proteomes" id="UP000242715">
    <property type="component" value="Unassembled WGS sequence"/>
</dbReference>
<accession>A0A2Z6MB46</accession>
<evidence type="ECO:0000313" key="2">
    <source>
        <dbReference type="EMBL" id="GAU29816.1"/>
    </source>
</evidence>
<gene>
    <name evidence="2" type="ORF">TSUD_223620</name>
</gene>
<feature type="region of interest" description="Disordered" evidence="1">
    <location>
        <begin position="1"/>
        <end position="36"/>
    </location>
</feature>
<name>A0A2Z6MB46_TRISU</name>
<reference evidence="3" key="1">
    <citation type="journal article" date="2017" name="Front. Plant Sci.">
        <title>Climate Clever Clovers: New Paradigm to Reduce the Environmental Footprint of Ruminants by Breeding Low Methanogenic Forages Utilizing Haplotype Variation.</title>
        <authorList>
            <person name="Kaur P."/>
            <person name="Appels R."/>
            <person name="Bayer P.E."/>
            <person name="Keeble-Gagnere G."/>
            <person name="Wang J."/>
            <person name="Hirakawa H."/>
            <person name="Shirasawa K."/>
            <person name="Vercoe P."/>
            <person name="Stefanova K."/>
            <person name="Durmic Z."/>
            <person name="Nichols P."/>
            <person name="Revell C."/>
            <person name="Isobe S.N."/>
            <person name="Edwards D."/>
            <person name="Erskine W."/>
        </authorList>
    </citation>
    <scope>NUCLEOTIDE SEQUENCE [LARGE SCALE GENOMIC DNA]</scope>
    <source>
        <strain evidence="3">cv. Daliak</strain>
    </source>
</reference>
<keyword evidence="3" id="KW-1185">Reference proteome</keyword>
<evidence type="ECO:0000256" key="1">
    <source>
        <dbReference type="SAM" id="MobiDB-lite"/>
    </source>
</evidence>